<reference evidence="2" key="1">
    <citation type="submission" date="2021-03" db="EMBL/GenBank/DDBJ databases">
        <title>Genomic analysis provides insights into the functional capacity of soil bacteria communities inhabiting an altitudinal gradient in the Atacama Desert.</title>
        <authorList>
            <person name="Gonzalez M."/>
            <person name="Maldonado J."/>
            <person name="Maza F."/>
            <person name="Hodar C."/>
            <person name="Cortes M."/>
            <person name="Palma R."/>
            <person name="Andreani C."/>
            <person name="Gaete A."/>
            <person name="Vasquez-Dean J."/>
            <person name="Acuna V."/>
            <person name="Aguado M."/>
            <person name="Mandakovic D."/>
            <person name="Latorre M."/>
            <person name="Orellana A."/>
            <person name="Gutierrez R."/>
            <person name="Montecino M."/>
            <person name="Allende M."/>
            <person name="Maass A."/>
            <person name="Cambiazo V."/>
        </authorList>
    </citation>
    <scope>NUCLEOTIDE SEQUENCE</scope>
    <source>
        <strain evidence="2">ISL-25</strain>
    </source>
</reference>
<dbReference type="Gene3D" id="2.60.40.2520">
    <property type="entry name" value="CFA/I fimbrial subunit E, adhesin domain"/>
    <property type="match status" value="1"/>
</dbReference>
<sequence>MNSIFHRWARRLSVLIGAFAALPALGDIHPGNHYQSEMLQFDRSAPPADHYIWRRMTHGWHEQPVEHSSYRTMHFVCLSNTDPATGQCLTTAGGRYGTTDILLRFTEKRSRLSVVLTVKGNITRRHPLNSPCGVWADTIWMLTSTSSDICSDEVSVTGTASTLWIPRSEFAKLPSGGIWTAQLVMKLRRFYSQPIGAAHTYTVDFKLDVTDNNNMQIYLPAYGISTPQVDLNLRTRPLSTGPGGIVSGQTVVDACLYDGYNANSQRYEIRVTGTNPVPGMEGRFFVHHTSGGTGERNRIEYRVRTRTANLGETQHVSGQAVNHTGINDADIRAVRLPNVPFPVVCTPWPITLDTPPFNQIDKNTGQYRGELKLEFTPSTTSP</sequence>
<keyword evidence="1" id="KW-0732">Signal</keyword>
<feature type="signal peptide" evidence="1">
    <location>
        <begin position="1"/>
        <end position="26"/>
    </location>
</feature>
<dbReference type="AlphaFoldDB" id="A0A944DPV3"/>
<dbReference type="Pfam" id="PF07434">
    <property type="entry name" value="CblD"/>
    <property type="match status" value="1"/>
</dbReference>
<dbReference type="RefSeq" id="WP_214918922.1">
    <property type="nucleotide sequence ID" value="NZ_JAGGNX010000028.1"/>
</dbReference>
<dbReference type="Gene3D" id="2.60.40.2040">
    <property type="entry name" value="CFA/I fimbrial subunit E, pilin domain"/>
    <property type="match status" value="1"/>
</dbReference>
<evidence type="ECO:0000313" key="2">
    <source>
        <dbReference type="EMBL" id="MBT2331698.1"/>
    </source>
</evidence>
<gene>
    <name evidence="2" type="ORF">J7E47_23565</name>
</gene>
<dbReference type="Proteomes" id="UP000692896">
    <property type="component" value="Unassembled WGS sequence"/>
</dbReference>
<organism evidence="2 3">
    <name type="scientific">Pseudomonas fluorescens</name>
    <dbReference type="NCBI Taxonomy" id="294"/>
    <lineage>
        <taxon>Bacteria</taxon>
        <taxon>Pseudomonadati</taxon>
        <taxon>Pseudomonadota</taxon>
        <taxon>Gammaproteobacteria</taxon>
        <taxon>Pseudomonadales</taxon>
        <taxon>Pseudomonadaceae</taxon>
        <taxon>Pseudomonas</taxon>
    </lineage>
</organism>
<dbReference type="InterPro" id="IPR010888">
    <property type="entry name" value="CblD"/>
</dbReference>
<evidence type="ECO:0008006" key="4">
    <source>
        <dbReference type="Google" id="ProtNLM"/>
    </source>
</evidence>
<proteinExistence type="predicted"/>
<dbReference type="InterPro" id="IPR043037">
    <property type="entry name" value="CfaE_adhesin"/>
</dbReference>
<feature type="chain" id="PRO_5037405206" description="CblD like pilus biogenesis initiator" evidence="1">
    <location>
        <begin position="27"/>
        <end position="382"/>
    </location>
</feature>
<name>A0A944DPV3_PSEFL</name>
<evidence type="ECO:0000313" key="3">
    <source>
        <dbReference type="Proteomes" id="UP000692896"/>
    </source>
</evidence>
<protein>
    <recommendedName>
        <fullName evidence="4">CblD like pilus biogenesis initiator</fullName>
    </recommendedName>
</protein>
<dbReference type="EMBL" id="JAGGOB010000059">
    <property type="protein sequence ID" value="MBT2331698.1"/>
    <property type="molecule type" value="Genomic_DNA"/>
</dbReference>
<evidence type="ECO:0000256" key="1">
    <source>
        <dbReference type="SAM" id="SignalP"/>
    </source>
</evidence>
<accession>A0A944DPV3</accession>
<comment type="caution">
    <text evidence="2">The sequence shown here is derived from an EMBL/GenBank/DDBJ whole genome shotgun (WGS) entry which is preliminary data.</text>
</comment>